<accession>A0A6I3LE94</accession>
<gene>
    <name evidence="1" type="ORF">GJV76_01340</name>
</gene>
<evidence type="ECO:0000313" key="1">
    <source>
        <dbReference type="EMBL" id="MTG96798.1"/>
    </source>
</evidence>
<dbReference type="EMBL" id="WMJX01000002">
    <property type="protein sequence ID" value="MTG96798.1"/>
    <property type="molecule type" value="Genomic_DNA"/>
</dbReference>
<dbReference type="AlphaFoldDB" id="A0A6I3LE94"/>
<dbReference type="OrthoDB" id="1340494at2"/>
<organism evidence="1 2">
    <name type="scientific">Myroides albus</name>
    <dbReference type="NCBI Taxonomy" id="2562892"/>
    <lineage>
        <taxon>Bacteria</taxon>
        <taxon>Pseudomonadati</taxon>
        <taxon>Bacteroidota</taxon>
        <taxon>Flavobacteriia</taxon>
        <taxon>Flavobacteriales</taxon>
        <taxon>Flavobacteriaceae</taxon>
        <taxon>Myroides</taxon>
    </lineage>
</organism>
<name>A0A6I3LE94_9FLAO</name>
<comment type="caution">
    <text evidence="1">The sequence shown here is derived from an EMBL/GenBank/DDBJ whole genome shotgun (WGS) entry which is preliminary data.</text>
</comment>
<evidence type="ECO:0000313" key="2">
    <source>
        <dbReference type="Proteomes" id="UP000438760"/>
    </source>
</evidence>
<protein>
    <submittedName>
        <fullName evidence="1">Uncharacterized protein</fullName>
    </submittedName>
</protein>
<keyword evidence="2" id="KW-1185">Reference proteome</keyword>
<dbReference type="RefSeq" id="WP_155090853.1">
    <property type="nucleotide sequence ID" value="NZ_CP102754.1"/>
</dbReference>
<sequence length="184" mass="21684">MKENTSQAYIEAVQFYIQTKIKEGKEDYYLSPSPKRIKELSKRVYKGSNVRLDQKIISTFFGLEESRSIDRQFDSFDLSKLKPVQNFILGKTKRPGIVIVDLVAVLYEFPIRPLQQFLNQEREEIESFVLCIQERDMEVLKNLESMSQLQKLRDNREGNDQANVSTYIKLHWLVVCSLVIIFFY</sequence>
<proteinExistence type="predicted"/>
<dbReference type="Proteomes" id="UP000438760">
    <property type="component" value="Unassembled WGS sequence"/>
</dbReference>
<reference evidence="1 2" key="1">
    <citation type="submission" date="2019-11" db="EMBL/GenBank/DDBJ databases">
        <title>Genome of Strain BIT-d1.</title>
        <authorList>
            <person name="Yang Y."/>
        </authorList>
    </citation>
    <scope>NUCLEOTIDE SEQUENCE [LARGE SCALE GENOMIC DNA]</scope>
    <source>
        <strain evidence="1 2">BIT-d1</strain>
    </source>
</reference>